<name>A0A4Z1PCF6_9PEZI</name>
<accession>A0A4Z1PCF6</accession>
<dbReference type="EMBL" id="SNSC02000004">
    <property type="protein sequence ID" value="TID24969.1"/>
    <property type="molecule type" value="Genomic_DNA"/>
</dbReference>
<dbReference type="Proteomes" id="UP000298493">
    <property type="component" value="Unassembled WGS sequence"/>
</dbReference>
<gene>
    <name evidence="1" type="ORF">E6O75_ATG04174</name>
</gene>
<keyword evidence="2" id="KW-1185">Reference proteome</keyword>
<comment type="caution">
    <text evidence="1">The sequence shown here is derived from an EMBL/GenBank/DDBJ whole genome shotgun (WGS) entry which is preliminary data.</text>
</comment>
<organism evidence="1 2">
    <name type="scientific">Venturia nashicola</name>
    <dbReference type="NCBI Taxonomy" id="86259"/>
    <lineage>
        <taxon>Eukaryota</taxon>
        <taxon>Fungi</taxon>
        <taxon>Dikarya</taxon>
        <taxon>Ascomycota</taxon>
        <taxon>Pezizomycotina</taxon>
        <taxon>Dothideomycetes</taxon>
        <taxon>Pleosporomycetidae</taxon>
        <taxon>Venturiales</taxon>
        <taxon>Venturiaceae</taxon>
        <taxon>Venturia</taxon>
    </lineage>
</organism>
<proteinExistence type="predicted"/>
<protein>
    <submittedName>
        <fullName evidence="1">Uncharacterized protein</fullName>
    </submittedName>
</protein>
<sequence>MIGLYRYTLDSADATDLPRSTLGLWIHTSAILGSGTSGSDSFAAKIREGLTVKKSLTVAKQCIDYTVLHAQAPPRIPTHIPVI</sequence>
<dbReference type="AlphaFoldDB" id="A0A4Z1PCF6"/>
<reference evidence="1 2" key="1">
    <citation type="submission" date="2019-04" db="EMBL/GenBank/DDBJ databases">
        <title>High contiguity whole genome sequence and gene annotation resource for two Venturia nashicola isolates.</title>
        <authorList>
            <person name="Prokchorchik M."/>
            <person name="Won K."/>
            <person name="Lee Y."/>
            <person name="Choi E.D."/>
            <person name="Segonzac C."/>
            <person name="Sohn K.H."/>
        </authorList>
    </citation>
    <scope>NUCLEOTIDE SEQUENCE [LARGE SCALE GENOMIC DNA]</scope>
    <source>
        <strain evidence="1 2">PRI2</strain>
    </source>
</reference>
<evidence type="ECO:0000313" key="2">
    <source>
        <dbReference type="Proteomes" id="UP000298493"/>
    </source>
</evidence>
<evidence type="ECO:0000313" key="1">
    <source>
        <dbReference type="EMBL" id="TID24969.1"/>
    </source>
</evidence>